<dbReference type="Proteomes" id="UP001152646">
    <property type="component" value="Unassembled WGS sequence"/>
</dbReference>
<dbReference type="EMBL" id="CAJVPA010000033">
    <property type="protein sequence ID" value="CAG8256632.1"/>
    <property type="molecule type" value="Genomic_DNA"/>
</dbReference>
<name>A0A9W4I8K0_9EURO</name>
<dbReference type="GO" id="GO:0005634">
    <property type="term" value="C:nucleus"/>
    <property type="evidence" value="ECO:0007669"/>
    <property type="project" value="TreeGrafter"/>
</dbReference>
<dbReference type="PANTHER" id="PTHR13393:SF0">
    <property type="entry name" value="RNA N6-ADENOSINE-METHYLTRANSFERASE METTL16"/>
    <property type="match status" value="1"/>
</dbReference>
<evidence type="ECO:0000256" key="1">
    <source>
        <dbReference type="ARBA" id="ARBA00022603"/>
    </source>
</evidence>
<comment type="caution">
    <text evidence="3">The sequence shown here is derived from an EMBL/GenBank/DDBJ whole genome shotgun (WGS) entry which is preliminary data.</text>
</comment>
<protein>
    <recommendedName>
        <fullName evidence="5">U6 small nuclear RNA (adenine-(43)-N(6))-methyltransferase</fullName>
    </recommendedName>
</protein>
<dbReference type="AlphaFoldDB" id="A0A9W4I8K0"/>
<evidence type="ECO:0000256" key="2">
    <source>
        <dbReference type="ARBA" id="ARBA00022679"/>
    </source>
</evidence>
<evidence type="ECO:0008006" key="5">
    <source>
        <dbReference type="Google" id="ProtNLM"/>
    </source>
</evidence>
<dbReference type="PANTHER" id="PTHR13393">
    <property type="entry name" value="SAM-DEPENDENT METHYLTRANSFERASE"/>
    <property type="match status" value="1"/>
</dbReference>
<dbReference type="FunFam" id="3.40.50.150:FF:000813">
    <property type="match status" value="1"/>
</dbReference>
<organism evidence="3 4">
    <name type="scientific">Penicillium salamii</name>
    <dbReference type="NCBI Taxonomy" id="1612424"/>
    <lineage>
        <taxon>Eukaryota</taxon>
        <taxon>Fungi</taxon>
        <taxon>Dikarya</taxon>
        <taxon>Ascomycota</taxon>
        <taxon>Pezizomycotina</taxon>
        <taxon>Eurotiomycetes</taxon>
        <taxon>Eurotiomycetidae</taxon>
        <taxon>Eurotiales</taxon>
        <taxon>Aspergillaceae</taxon>
        <taxon>Penicillium</taxon>
    </lineage>
</organism>
<dbReference type="Gene3D" id="3.40.50.150">
    <property type="entry name" value="Vaccinia Virus protein VP39"/>
    <property type="match status" value="1"/>
</dbReference>
<keyword evidence="1" id="KW-0489">Methyltransferase</keyword>
<keyword evidence="2" id="KW-0808">Transferase</keyword>
<dbReference type="CDD" id="cd02440">
    <property type="entry name" value="AdoMet_MTases"/>
    <property type="match status" value="1"/>
</dbReference>
<evidence type="ECO:0000313" key="4">
    <source>
        <dbReference type="Proteomes" id="UP001152646"/>
    </source>
</evidence>
<dbReference type="SUPFAM" id="SSF53335">
    <property type="entry name" value="S-adenosyl-L-methionine-dependent methyltransferases"/>
    <property type="match status" value="1"/>
</dbReference>
<gene>
    <name evidence="3" type="ORF">PSALAMII_LOCUS893</name>
</gene>
<dbReference type="InterPro" id="IPR029063">
    <property type="entry name" value="SAM-dependent_MTases_sf"/>
</dbReference>
<dbReference type="OrthoDB" id="514248at2759"/>
<evidence type="ECO:0000313" key="3">
    <source>
        <dbReference type="EMBL" id="CAG8256632.1"/>
    </source>
</evidence>
<dbReference type="GO" id="GO:0008168">
    <property type="term" value="F:methyltransferase activity"/>
    <property type="evidence" value="ECO:0007669"/>
    <property type="project" value="UniProtKB-KW"/>
</dbReference>
<dbReference type="GO" id="GO:0070475">
    <property type="term" value="P:rRNA base methylation"/>
    <property type="evidence" value="ECO:0007669"/>
    <property type="project" value="TreeGrafter"/>
</dbReference>
<reference evidence="3" key="1">
    <citation type="submission" date="2021-07" db="EMBL/GenBank/DDBJ databases">
        <authorList>
            <person name="Branca A.L. A."/>
        </authorList>
    </citation>
    <scope>NUCLEOTIDE SEQUENCE</scope>
</reference>
<dbReference type="Pfam" id="PF05971">
    <property type="entry name" value="Methyltransf_10"/>
    <property type="match status" value="1"/>
</dbReference>
<sequence>MELARSLYKKDVDFEALALQCRDFAKQYVKLSVVYSRLLIRIVTSLKPNKQLDFTDPAAVRQLTTTLLQQDFQLKVKIPEDRLCPPVPNRLNYIIWIQDLIDSTAEGSNEGYDREREVVGLDIGTGCIGIYSLLGCTTRPGWKFVATDIDPGNINTARENVALNQLESRIRIIESDPDGPLFPLEKLGREGLDFTMCNPPFYTSRDELVESAKQKKRPPFSACTGAEVEMVTRGGEIDFVRKMIDESLHLRCRIQWYTSMLGKMSSVSVLVEELIKHENHNYAVTEFDQGAKTKRWAVAWSWGDRRPPVDVARGIPNLPKSLLPFPTDYTFTLPSDVPIDATSETLKKELASLPWFWRWNEKDFTGTGFAGENVWSRQARRKMKLAEGNDMTKLKGPPAKVALGVRVRLRLALGEKAEEKKVEALVRWIQGTDTVLFESFCGMVKRKLESR</sequence>
<accession>A0A9W4I8K0</accession>
<proteinExistence type="predicted"/>
<dbReference type="InterPro" id="IPR010286">
    <property type="entry name" value="METTL16/RlmF"/>
</dbReference>